<dbReference type="VEuPathDB" id="FungiDB:HCDG_06285"/>
<evidence type="ECO:0000313" key="2">
    <source>
        <dbReference type="Proteomes" id="UP000002624"/>
    </source>
</evidence>
<gene>
    <name evidence="1" type="ORF">HCDG_06285</name>
</gene>
<accession>C6HID5</accession>
<reference evidence="2" key="1">
    <citation type="submission" date="2009-05" db="EMBL/GenBank/DDBJ databases">
        <title>The genome sequence of Ajellomyces capsulatus strain H143.</title>
        <authorList>
            <person name="Champion M."/>
            <person name="Cuomo C.A."/>
            <person name="Ma L.-J."/>
            <person name="Henn M.R."/>
            <person name="Sil A."/>
            <person name="Goldman B."/>
            <person name="Young S.K."/>
            <person name="Kodira C.D."/>
            <person name="Zeng Q."/>
            <person name="Koehrsen M."/>
            <person name="Alvarado L."/>
            <person name="Berlin A.M."/>
            <person name="Borenstein D."/>
            <person name="Chen Z."/>
            <person name="Engels R."/>
            <person name="Freedman E."/>
            <person name="Gellesch M."/>
            <person name="Goldberg J."/>
            <person name="Griggs A."/>
            <person name="Gujja S."/>
            <person name="Heiman D.I."/>
            <person name="Hepburn T.A."/>
            <person name="Howarth C."/>
            <person name="Jen D."/>
            <person name="Larson L."/>
            <person name="Lewis B."/>
            <person name="Mehta T."/>
            <person name="Park D."/>
            <person name="Pearson M."/>
            <person name="Roberts A."/>
            <person name="Saif S."/>
            <person name="Shea T.D."/>
            <person name="Shenoy N."/>
            <person name="Sisk P."/>
            <person name="Stolte C."/>
            <person name="Sykes S."/>
            <person name="Walk T."/>
            <person name="White J."/>
            <person name="Yandava C."/>
            <person name="Klein B."/>
            <person name="McEwen J.G."/>
            <person name="Puccia R."/>
            <person name="Goldman G.H."/>
            <person name="Felipe M.S."/>
            <person name="Nino-Vega G."/>
            <person name="San-Blas G."/>
            <person name="Taylor J.W."/>
            <person name="Mendoza L."/>
            <person name="Galagan J.E."/>
            <person name="Nusbaum C."/>
            <person name="Birren B.W."/>
        </authorList>
    </citation>
    <scope>NUCLEOTIDE SEQUENCE [LARGE SCALE GENOMIC DNA]</scope>
    <source>
        <strain evidence="2">H143</strain>
    </source>
</reference>
<protein>
    <submittedName>
        <fullName evidence="1">Uncharacterized protein</fullName>
    </submittedName>
</protein>
<evidence type="ECO:0000313" key="1">
    <source>
        <dbReference type="EMBL" id="EER40063.1"/>
    </source>
</evidence>
<dbReference type="Proteomes" id="UP000002624">
    <property type="component" value="Unassembled WGS sequence"/>
</dbReference>
<sequence>MSQNPSSPESMITSELYYGIAQEDTYNFDETGFQMGVIGTARVITGSERVDNPKLIQPGD</sequence>
<dbReference type="AlphaFoldDB" id="C6HID5"/>
<proteinExistence type="predicted"/>
<dbReference type="HOGENOM" id="CLU_2941202_0_0_1"/>
<organism evidence="1 2">
    <name type="scientific">Ajellomyces capsulatus (strain H143)</name>
    <name type="common">Darling's disease fungus</name>
    <name type="synonym">Histoplasma capsulatum</name>
    <dbReference type="NCBI Taxonomy" id="544712"/>
    <lineage>
        <taxon>Eukaryota</taxon>
        <taxon>Fungi</taxon>
        <taxon>Dikarya</taxon>
        <taxon>Ascomycota</taxon>
        <taxon>Pezizomycotina</taxon>
        <taxon>Eurotiomycetes</taxon>
        <taxon>Eurotiomycetidae</taxon>
        <taxon>Onygenales</taxon>
        <taxon>Ajellomycetaceae</taxon>
        <taxon>Histoplasma</taxon>
    </lineage>
</organism>
<dbReference type="EMBL" id="GG692428">
    <property type="protein sequence ID" value="EER40063.1"/>
    <property type="molecule type" value="Genomic_DNA"/>
</dbReference>
<dbReference type="eggNOG" id="KOG3105">
    <property type="taxonomic scope" value="Eukaryota"/>
</dbReference>
<dbReference type="STRING" id="544712.C6HID5"/>
<name>C6HID5_AJECH</name>